<dbReference type="EMBL" id="AONG01000003">
    <property type="protein sequence ID" value="KIQ70914.1"/>
    <property type="molecule type" value="Genomic_DNA"/>
</dbReference>
<dbReference type="GO" id="GO:0016757">
    <property type="term" value="F:glycosyltransferase activity"/>
    <property type="evidence" value="ECO:0007669"/>
    <property type="project" value="UniProtKB-KW"/>
</dbReference>
<evidence type="ECO:0000256" key="2">
    <source>
        <dbReference type="ARBA" id="ARBA00022475"/>
    </source>
</evidence>
<keyword evidence="3" id="KW-0328">Glycosyltransferase</keyword>
<dbReference type="STRING" id="1123501.Wenmar_00288"/>
<dbReference type="AlphaFoldDB" id="A0A0D0Q917"/>
<evidence type="ECO:0000313" key="8">
    <source>
        <dbReference type="Proteomes" id="UP000035100"/>
    </source>
</evidence>
<dbReference type="Pfam" id="PF00535">
    <property type="entry name" value="Glycos_transf_2"/>
    <property type="match status" value="1"/>
</dbReference>
<name>A0A0D0Q917_9RHOB</name>
<evidence type="ECO:0000313" key="7">
    <source>
        <dbReference type="EMBL" id="KIQ70914.1"/>
    </source>
</evidence>
<dbReference type="Gene3D" id="3.90.550.10">
    <property type="entry name" value="Spore Coat Polysaccharide Biosynthesis Protein SpsA, Chain A"/>
    <property type="match status" value="1"/>
</dbReference>
<dbReference type="PANTHER" id="PTHR43646:SF2">
    <property type="entry name" value="GLYCOSYLTRANSFERASE 2-LIKE DOMAIN-CONTAINING PROTEIN"/>
    <property type="match status" value="1"/>
</dbReference>
<organism evidence="7 8">
    <name type="scientific">Wenxinia marina DSM 24838</name>
    <dbReference type="NCBI Taxonomy" id="1123501"/>
    <lineage>
        <taxon>Bacteria</taxon>
        <taxon>Pseudomonadati</taxon>
        <taxon>Pseudomonadota</taxon>
        <taxon>Alphaproteobacteria</taxon>
        <taxon>Rhodobacterales</taxon>
        <taxon>Roseobacteraceae</taxon>
        <taxon>Wenxinia</taxon>
    </lineage>
</organism>
<dbReference type="RefSeq" id="WP_018304417.1">
    <property type="nucleotide sequence ID" value="NZ_KB902313.1"/>
</dbReference>
<proteinExistence type="predicted"/>
<dbReference type="eggNOG" id="COG1215">
    <property type="taxonomic scope" value="Bacteria"/>
</dbReference>
<keyword evidence="5" id="KW-0472">Membrane</keyword>
<gene>
    <name evidence="7" type="ORF">Wenmar_00288</name>
</gene>
<feature type="domain" description="Glycosyltransferase 2-like" evidence="6">
    <location>
        <begin position="4"/>
        <end position="138"/>
    </location>
</feature>
<keyword evidence="4 7" id="KW-0808">Transferase</keyword>
<evidence type="ECO:0000259" key="6">
    <source>
        <dbReference type="Pfam" id="PF00535"/>
    </source>
</evidence>
<dbReference type="PATRIC" id="fig|1123501.6.peg.346"/>
<comment type="subcellular location">
    <subcellularLocation>
        <location evidence="1">Cell membrane</location>
    </subcellularLocation>
</comment>
<dbReference type="InterPro" id="IPR001173">
    <property type="entry name" value="Glyco_trans_2-like"/>
</dbReference>
<protein>
    <submittedName>
        <fullName evidence="7">Glycosyltransferase involved in cell wall biogenesis</fullName>
    </submittedName>
</protein>
<evidence type="ECO:0000256" key="4">
    <source>
        <dbReference type="ARBA" id="ARBA00022679"/>
    </source>
</evidence>
<dbReference type="GO" id="GO:0005886">
    <property type="term" value="C:plasma membrane"/>
    <property type="evidence" value="ECO:0007669"/>
    <property type="project" value="UniProtKB-SubCell"/>
</dbReference>
<dbReference type="SUPFAM" id="SSF53448">
    <property type="entry name" value="Nucleotide-diphospho-sugar transferases"/>
    <property type="match status" value="1"/>
</dbReference>
<dbReference type="PANTHER" id="PTHR43646">
    <property type="entry name" value="GLYCOSYLTRANSFERASE"/>
    <property type="match status" value="1"/>
</dbReference>
<evidence type="ECO:0000256" key="5">
    <source>
        <dbReference type="ARBA" id="ARBA00023136"/>
    </source>
</evidence>
<evidence type="ECO:0000256" key="1">
    <source>
        <dbReference type="ARBA" id="ARBA00004236"/>
    </source>
</evidence>
<comment type="caution">
    <text evidence="7">The sequence shown here is derived from an EMBL/GenBank/DDBJ whole genome shotgun (WGS) entry which is preliminary data.</text>
</comment>
<dbReference type="InterPro" id="IPR029044">
    <property type="entry name" value="Nucleotide-diphossugar_trans"/>
</dbReference>
<keyword evidence="2" id="KW-1003">Cell membrane</keyword>
<reference evidence="7 8" key="1">
    <citation type="submission" date="2013-01" db="EMBL/GenBank/DDBJ databases">
        <authorList>
            <person name="Fiebig A."/>
            <person name="Goeker M."/>
            <person name="Klenk H.-P.P."/>
        </authorList>
    </citation>
    <scope>NUCLEOTIDE SEQUENCE [LARGE SCALE GENOMIC DNA]</scope>
    <source>
        <strain evidence="7 8">DSM 24838</strain>
    </source>
</reference>
<keyword evidence="8" id="KW-1185">Reference proteome</keyword>
<evidence type="ECO:0000256" key="3">
    <source>
        <dbReference type="ARBA" id="ARBA00022676"/>
    </source>
</evidence>
<accession>A0A0D0Q917</accession>
<sequence>MIAVIVPASNEADRIGACLSALARSEPLSDPVHVVVAANGCADDTVDRAEAGREAVEARGWRLTVLDLPQGGKPGALNAADAATDAGIRVYLDADVTVSPSLLPQLAAHLAGTGARYASGRVRITGQGPVARAYARTWGRVPFMSAGVPGCGLFAVNAAGRARWGAFPEIIADDAFVRLHFAPHERTLVAAHYDWPIAEGAGRLLRVRRRQDAGVREIAARWPELMENEDKGRLGARGALRLFGRDPLSFGVYAGIGLLARTLPAPATWSRGR</sequence>
<dbReference type="Proteomes" id="UP000035100">
    <property type="component" value="Unassembled WGS sequence"/>
</dbReference>